<dbReference type="RefSeq" id="WP_038679964.1">
    <property type="nucleotide sequence ID" value="NZ_BJMC01000028.1"/>
</dbReference>
<dbReference type="PROSITE" id="PS00455">
    <property type="entry name" value="AMP_BINDING"/>
    <property type="match status" value="1"/>
</dbReference>
<evidence type="ECO:0000256" key="2">
    <source>
        <dbReference type="ARBA" id="ARBA00022598"/>
    </source>
</evidence>
<dbReference type="EC" id="6.2.1.3" evidence="3"/>
<keyword evidence="2 3" id="KW-0436">Ligase</keyword>
<reference evidence="3 4" key="1">
    <citation type="journal article" date="2015" name="Genome Announc.">
        <title>Complete Genome Sequence of Steroid-Transforming Nocardioides simplex VKM Ac-2033D.</title>
        <authorList>
            <person name="Shtratnikova V.Y."/>
            <person name="Schelkunov M.I."/>
            <person name="Pekov Y.A."/>
            <person name="Fokina V.V."/>
            <person name="Logacheva M.D."/>
            <person name="Sokolov S.L."/>
            <person name="Bragin E.Y."/>
            <person name="Ashapkin V.V."/>
            <person name="Donova M.V."/>
        </authorList>
    </citation>
    <scope>NUCLEOTIDE SEQUENCE [LARGE SCALE GENOMIC DNA]</scope>
    <source>
        <strain evidence="3 4">VKM Ac-2033D</strain>
    </source>
</reference>
<protein>
    <submittedName>
        <fullName evidence="3">Long-chain-fatty-acid--CoA ligase</fullName>
        <ecNumber evidence="3">6.2.1.3</ecNumber>
    </submittedName>
</protein>
<dbReference type="STRING" id="2045.KR76_17225"/>
<dbReference type="InterPro" id="IPR042099">
    <property type="entry name" value="ANL_N_sf"/>
</dbReference>
<dbReference type="PANTHER" id="PTHR43201">
    <property type="entry name" value="ACYL-COA SYNTHETASE"/>
    <property type="match status" value="1"/>
</dbReference>
<dbReference type="Proteomes" id="UP000030300">
    <property type="component" value="Chromosome"/>
</dbReference>
<dbReference type="FunFam" id="3.30.300.30:FF:000008">
    <property type="entry name" value="2,3-dihydroxybenzoate-AMP ligase"/>
    <property type="match status" value="1"/>
</dbReference>
<dbReference type="InterPro" id="IPR020845">
    <property type="entry name" value="AMP-binding_CS"/>
</dbReference>
<dbReference type="Gene3D" id="3.40.50.12780">
    <property type="entry name" value="N-terminal domain of ligase-like"/>
    <property type="match status" value="1"/>
</dbReference>
<evidence type="ECO:0000256" key="1">
    <source>
        <dbReference type="ARBA" id="ARBA00006432"/>
    </source>
</evidence>
<dbReference type="eggNOG" id="COG0318">
    <property type="taxonomic scope" value="Bacteria"/>
</dbReference>
<name>A0A0A1DN89_NOCSI</name>
<dbReference type="GeneID" id="96610557"/>
<dbReference type="Pfam" id="PF13193">
    <property type="entry name" value="AMP-binding_C"/>
    <property type="match status" value="1"/>
</dbReference>
<dbReference type="OrthoDB" id="9803968at2"/>
<organism evidence="3 4">
    <name type="scientific">Nocardioides simplex</name>
    <name type="common">Arthrobacter simplex</name>
    <dbReference type="NCBI Taxonomy" id="2045"/>
    <lineage>
        <taxon>Bacteria</taxon>
        <taxon>Bacillati</taxon>
        <taxon>Actinomycetota</taxon>
        <taxon>Actinomycetes</taxon>
        <taxon>Propionibacteriales</taxon>
        <taxon>Nocardioidaceae</taxon>
        <taxon>Pimelobacter</taxon>
    </lineage>
</organism>
<dbReference type="Gene3D" id="3.30.300.30">
    <property type="match status" value="1"/>
</dbReference>
<dbReference type="SUPFAM" id="SSF56801">
    <property type="entry name" value="Acetyl-CoA synthetase-like"/>
    <property type="match status" value="1"/>
</dbReference>
<dbReference type="KEGG" id="psim:KR76_17225"/>
<sequence length="547" mass="58805">MGKIASRVTGKVKDTGTSLKILTESGIVRPYSPSVLAGMANALRQWSTTPAGGFKTIALRMPEQTAIIDERGALTFGELQERTNALAHGLRDRGVRPGDGVAVMCRNHRGFIEASIAISKLGADVLYLNTAFAGPQLADVLEREKPRVVVHDEEFTGLLSGADLRDRVLGWTDGEPGDDSLEGLIAAGLAAGRTDDLAPPASKGRTIILTSGTTGTPKGAPRPQGGLPAAISLLSRMPLRSGWKCHVAAPLFHTWGFAHYQLAMMLGTTLVLTRKFDPEDALRILRDEDCDSFAVIPVMLQRILALPDETLDKYPLPNLKAVASSGSALPGDLPTRWMDRYGENLYSIYGSTEVAWASIASPDDLRKAPGTAGRLPHQTVVRILDEAGREVPQGESGRIFVGNSLQIEGYTGGGGKEMVDGLMSSGDVGRFDAEGRLYVEGRDDEMIVSGGENVFPKEVEDCLAGHERVAEVAAIGVEDPDFGKRLRAFVVRVPDGEPVSADELKDLVKQNLARYKVPREIVFLDELPRNATGKVLKRELAAIEPGE</sequence>
<dbReference type="Pfam" id="PF00501">
    <property type="entry name" value="AMP-binding"/>
    <property type="match status" value="1"/>
</dbReference>
<accession>A0A0A1DN89</accession>
<dbReference type="GO" id="GO:0031956">
    <property type="term" value="F:medium-chain fatty acid-CoA ligase activity"/>
    <property type="evidence" value="ECO:0007669"/>
    <property type="project" value="TreeGrafter"/>
</dbReference>
<dbReference type="InterPro" id="IPR000873">
    <property type="entry name" value="AMP-dep_synth/lig_dom"/>
</dbReference>
<dbReference type="EMBL" id="CP009896">
    <property type="protein sequence ID" value="AIY18077.1"/>
    <property type="molecule type" value="Genomic_DNA"/>
</dbReference>
<dbReference type="HOGENOM" id="CLU_000022_59_0_11"/>
<dbReference type="GO" id="GO:0004467">
    <property type="term" value="F:long-chain fatty acid-CoA ligase activity"/>
    <property type="evidence" value="ECO:0007669"/>
    <property type="project" value="UniProtKB-EC"/>
</dbReference>
<evidence type="ECO:0000313" key="3">
    <source>
        <dbReference type="EMBL" id="AIY18077.1"/>
    </source>
</evidence>
<dbReference type="PANTHER" id="PTHR43201:SF5">
    <property type="entry name" value="MEDIUM-CHAIN ACYL-COA LIGASE ACSF2, MITOCHONDRIAL"/>
    <property type="match status" value="1"/>
</dbReference>
<dbReference type="InterPro" id="IPR045851">
    <property type="entry name" value="AMP-bd_C_sf"/>
</dbReference>
<comment type="similarity">
    <text evidence="1">Belongs to the ATP-dependent AMP-binding enzyme family.</text>
</comment>
<dbReference type="InterPro" id="IPR025110">
    <property type="entry name" value="AMP-bd_C"/>
</dbReference>
<gene>
    <name evidence="3" type="ORF">KR76_17225</name>
</gene>
<dbReference type="AlphaFoldDB" id="A0A0A1DN89"/>
<proteinExistence type="inferred from homology"/>
<evidence type="ECO:0000313" key="4">
    <source>
        <dbReference type="Proteomes" id="UP000030300"/>
    </source>
</evidence>
<keyword evidence="4" id="KW-1185">Reference proteome</keyword>